<gene>
    <name evidence="2" type="ORF">AB1Y20_016780</name>
</gene>
<evidence type="ECO:0000313" key="2">
    <source>
        <dbReference type="EMBL" id="KAL1495412.1"/>
    </source>
</evidence>
<accession>A0AB34I9V6</accession>
<dbReference type="EMBL" id="JBGBPQ010000032">
    <property type="protein sequence ID" value="KAL1495412.1"/>
    <property type="molecule type" value="Genomic_DNA"/>
</dbReference>
<name>A0AB34I9V6_PRYPA</name>
<dbReference type="AlphaFoldDB" id="A0AB34I9V6"/>
<organism evidence="2 3">
    <name type="scientific">Prymnesium parvum</name>
    <name type="common">Toxic golden alga</name>
    <dbReference type="NCBI Taxonomy" id="97485"/>
    <lineage>
        <taxon>Eukaryota</taxon>
        <taxon>Haptista</taxon>
        <taxon>Haptophyta</taxon>
        <taxon>Prymnesiophyceae</taxon>
        <taxon>Prymnesiales</taxon>
        <taxon>Prymnesiaceae</taxon>
        <taxon>Prymnesium</taxon>
    </lineage>
</organism>
<feature type="compositionally biased region" description="Basic and acidic residues" evidence="1">
    <location>
        <begin position="380"/>
        <end position="390"/>
    </location>
</feature>
<evidence type="ECO:0000256" key="1">
    <source>
        <dbReference type="SAM" id="MobiDB-lite"/>
    </source>
</evidence>
<reference evidence="2 3" key="1">
    <citation type="journal article" date="2024" name="Science">
        <title>Giant polyketide synthase enzymes in the biosynthesis of giant marine polyether toxins.</title>
        <authorList>
            <person name="Fallon T.R."/>
            <person name="Shende V.V."/>
            <person name="Wierzbicki I.H."/>
            <person name="Pendleton A.L."/>
            <person name="Watervoot N.F."/>
            <person name="Auber R.P."/>
            <person name="Gonzalez D.J."/>
            <person name="Wisecaver J.H."/>
            <person name="Moore B.S."/>
        </authorList>
    </citation>
    <scope>NUCLEOTIDE SEQUENCE [LARGE SCALE GENOMIC DNA]</scope>
    <source>
        <strain evidence="2 3">12B1</strain>
    </source>
</reference>
<protein>
    <submittedName>
        <fullName evidence="2">Uncharacterized protein</fullName>
    </submittedName>
</protein>
<proteinExistence type="predicted"/>
<feature type="compositionally biased region" description="Polar residues" evidence="1">
    <location>
        <begin position="240"/>
        <end position="253"/>
    </location>
</feature>
<keyword evidence="3" id="KW-1185">Reference proteome</keyword>
<evidence type="ECO:0000313" key="3">
    <source>
        <dbReference type="Proteomes" id="UP001515480"/>
    </source>
</evidence>
<sequence>MASVYDALEYVIATKLPEEFLKKDGRKRKCAVRKAVGCVKGKHRLEDFVPKLKTKLLKDYETTKDDRYRDLHEEIPDYESSKNGPFMTFIKERKILEQYEKRPRRKANKRKRKDEKAPCEANVAAKDAVLKELEGLAAVKRKREEAPLPTEVQCIAECEVLAEIIRQKLSALPAESIKQALESLDMLALDLEGLKAVASAFPLATRSRDGLFPREPSAPKEPPSDGVGQHEAEPRHEQSPACTSNELPRTNGSARKEEDTDRVNNCPPPSHPELSGKDADESFPLIEDLPERTVPQLPAGPLDALELTNGSAREDDDTDRVNDCPPLSPVSELSEEPWPPVGSPELTLPQSLAGPSDALLATNGSDGVSHSPDELSAQSEEARLGAKSQEECGTDGTLASAEVPDGSIDSFLDDDLFLS</sequence>
<feature type="compositionally biased region" description="Basic and acidic residues" evidence="1">
    <location>
        <begin position="228"/>
        <end position="238"/>
    </location>
</feature>
<feature type="region of interest" description="Disordered" evidence="1">
    <location>
        <begin position="208"/>
        <end position="419"/>
    </location>
</feature>
<comment type="caution">
    <text evidence="2">The sequence shown here is derived from an EMBL/GenBank/DDBJ whole genome shotgun (WGS) entry which is preliminary data.</text>
</comment>
<dbReference type="Proteomes" id="UP001515480">
    <property type="component" value="Unassembled WGS sequence"/>
</dbReference>